<gene>
    <name evidence="3" type="ORF">FB558_0694</name>
</gene>
<organism evidence="3 4">
    <name type="scientific">Pseudonocardia kunmingensis</name>
    <dbReference type="NCBI Taxonomy" id="630975"/>
    <lineage>
        <taxon>Bacteria</taxon>
        <taxon>Bacillati</taxon>
        <taxon>Actinomycetota</taxon>
        <taxon>Actinomycetes</taxon>
        <taxon>Pseudonocardiales</taxon>
        <taxon>Pseudonocardiaceae</taxon>
        <taxon>Pseudonocardia</taxon>
    </lineage>
</organism>
<evidence type="ECO:0000259" key="2">
    <source>
        <dbReference type="Pfam" id="PF01636"/>
    </source>
</evidence>
<dbReference type="Gene3D" id="3.90.1200.10">
    <property type="match status" value="1"/>
</dbReference>
<dbReference type="InterPro" id="IPR011009">
    <property type="entry name" value="Kinase-like_dom_sf"/>
</dbReference>
<feature type="region of interest" description="Disordered" evidence="1">
    <location>
        <begin position="263"/>
        <end position="282"/>
    </location>
</feature>
<reference evidence="3 4" key="1">
    <citation type="submission" date="2019-06" db="EMBL/GenBank/DDBJ databases">
        <title>Sequencing the genomes of 1000 actinobacteria strains.</title>
        <authorList>
            <person name="Klenk H.-P."/>
        </authorList>
    </citation>
    <scope>NUCLEOTIDE SEQUENCE [LARGE SCALE GENOMIC DNA]</scope>
    <source>
        <strain evidence="3 4">DSM 45301</strain>
    </source>
</reference>
<sequence length="282" mass="30532">MPQEIPLAGGNVSDGVVRVGDTVRRPAGPWTPAVHALLAHLHEVAFDGAPRPLGLDERGREVLEFVPGRTIWPDHFDEVGPADRLARVARLIRAFHDAVAGFTLPPDAVWQVVIPPEDDGGGEIIAHHDLAPWNLVAEGDAWTFIDWNVAGPGSRLWDLAYAVRAFVPLSADPAWQRPDAAARVRLVADAYGLDEARRRRLAPMLARRSKRHVRPARRRARDGRPAVGAAVGRGPRRGLAARHRVHRPARAGLARRPARLIGRRAASVSSTTAAGATARLGA</sequence>
<feature type="compositionally biased region" description="Basic residues" evidence="1">
    <location>
        <begin position="207"/>
        <end position="221"/>
    </location>
</feature>
<evidence type="ECO:0000313" key="3">
    <source>
        <dbReference type="EMBL" id="TQM13938.1"/>
    </source>
</evidence>
<dbReference type="InterPro" id="IPR002575">
    <property type="entry name" value="Aminoglycoside_PTrfase"/>
</dbReference>
<feature type="region of interest" description="Disordered" evidence="1">
    <location>
        <begin position="207"/>
        <end position="243"/>
    </location>
</feature>
<comment type="caution">
    <text evidence="3">The sequence shown here is derived from an EMBL/GenBank/DDBJ whole genome shotgun (WGS) entry which is preliminary data.</text>
</comment>
<evidence type="ECO:0000313" key="4">
    <source>
        <dbReference type="Proteomes" id="UP000315677"/>
    </source>
</evidence>
<keyword evidence="3" id="KW-0808">Transferase</keyword>
<dbReference type="AlphaFoldDB" id="A0A543DX75"/>
<protein>
    <submittedName>
        <fullName evidence="3">Phosphotransferase family enzyme</fullName>
    </submittedName>
</protein>
<dbReference type="RefSeq" id="WP_211366057.1">
    <property type="nucleotide sequence ID" value="NZ_VFPA01000001.1"/>
</dbReference>
<keyword evidence="4" id="KW-1185">Reference proteome</keyword>
<dbReference type="GO" id="GO:0016740">
    <property type="term" value="F:transferase activity"/>
    <property type="evidence" value="ECO:0007669"/>
    <property type="project" value="UniProtKB-KW"/>
</dbReference>
<dbReference type="Proteomes" id="UP000315677">
    <property type="component" value="Unassembled WGS sequence"/>
</dbReference>
<proteinExistence type="predicted"/>
<evidence type="ECO:0000256" key="1">
    <source>
        <dbReference type="SAM" id="MobiDB-lite"/>
    </source>
</evidence>
<dbReference type="EMBL" id="VFPA01000001">
    <property type="protein sequence ID" value="TQM13938.1"/>
    <property type="molecule type" value="Genomic_DNA"/>
</dbReference>
<dbReference type="Pfam" id="PF01636">
    <property type="entry name" value="APH"/>
    <property type="match status" value="1"/>
</dbReference>
<name>A0A543DX75_9PSEU</name>
<feature type="compositionally biased region" description="Basic residues" evidence="1">
    <location>
        <begin position="234"/>
        <end position="243"/>
    </location>
</feature>
<feature type="domain" description="Aminoglycoside phosphotransferase" evidence="2">
    <location>
        <begin position="33"/>
        <end position="176"/>
    </location>
</feature>
<accession>A0A543DX75</accession>
<dbReference type="SUPFAM" id="SSF56112">
    <property type="entry name" value="Protein kinase-like (PK-like)"/>
    <property type="match status" value="1"/>
</dbReference>